<sequence length="270" mass="29239">MPVDHPIARFDIAPLLRRGMRVERPEFNAFNQFSNSGRNTGVITSHTRCGCARLPVGFTRGDPGLMLSKIVRFAAVVAAASTVLLAPVSSASASGAGAYGTDARAALGRLSTTGALTEQDRKVLLKYPELAAGVMDPGKSVSGSTVVADPARAKEIGAQACWISDAYHHAFTLLGNTFYKFHHRADWCQDGSRVLGVHYRDHRFSEVASSAYPRHIESDVVTPTPSWEVRSLKKHLVENCVWDGCFSSTHPWVEHTMRGNGTGYPATGEN</sequence>
<name>A0ABV9XUE1_9PSEU</name>
<evidence type="ECO:0000313" key="2">
    <source>
        <dbReference type="Proteomes" id="UP001595833"/>
    </source>
</evidence>
<accession>A0ABV9XUE1</accession>
<dbReference type="Proteomes" id="UP001595833">
    <property type="component" value="Unassembled WGS sequence"/>
</dbReference>
<protein>
    <recommendedName>
        <fullName evidence="3">Phospholipase A2-like protein</fullName>
    </recommendedName>
</protein>
<reference evidence="2" key="1">
    <citation type="journal article" date="2019" name="Int. J. Syst. Evol. Microbiol.">
        <title>The Global Catalogue of Microorganisms (GCM) 10K type strain sequencing project: providing services to taxonomists for standard genome sequencing and annotation.</title>
        <authorList>
            <consortium name="The Broad Institute Genomics Platform"/>
            <consortium name="The Broad Institute Genome Sequencing Center for Infectious Disease"/>
            <person name="Wu L."/>
            <person name="Ma J."/>
        </authorList>
    </citation>
    <scope>NUCLEOTIDE SEQUENCE [LARGE SCALE GENOMIC DNA]</scope>
    <source>
        <strain evidence="2">KCTC 12848</strain>
    </source>
</reference>
<proteinExistence type="predicted"/>
<evidence type="ECO:0008006" key="3">
    <source>
        <dbReference type="Google" id="ProtNLM"/>
    </source>
</evidence>
<organism evidence="1 2">
    <name type="scientific">Saccharothrix xinjiangensis</name>
    <dbReference type="NCBI Taxonomy" id="204798"/>
    <lineage>
        <taxon>Bacteria</taxon>
        <taxon>Bacillati</taxon>
        <taxon>Actinomycetota</taxon>
        <taxon>Actinomycetes</taxon>
        <taxon>Pseudonocardiales</taxon>
        <taxon>Pseudonocardiaceae</taxon>
        <taxon>Saccharothrix</taxon>
    </lineage>
</organism>
<comment type="caution">
    <text evidence="1">The sequence shown here is derived from an EMBL/GenBank/DDBJ whole genome shotgun (WGS) entry which is preliminary data.</text>
</comment>
<dbReference type="RefSeq" id="WP_344038085.1">
    <property type="nucleotide sequence ID" value="NZ_BAAAKE010000009.1"/>
</dbReference>
<keyword evidence="2" id="KW-1185">Reference proteome</keyword>
<gene>
    <name evidence="1" type="ORF">ACFPFM_04670</name>
</gene>
<dbReference type="EMBL" id="JBHSJB010000004">
    <property type="protein sequence ID" value="MFC5053049.1"/>
    <property type="molecule type" value="Genomic_DNA"/>
</dbReference>
<evidence type="ECO:0000313" key="1">
    <source>
        <dbReference type="EMBL" id="MFC5053049.1"/>
    </source>
</evidence>